<sequence length="185" mass="19465">MAPDRPSIRQAAELALPGFAIGAVGGAMAGGLTLIAGQPVGWAAVSALTLALPLGLLGGLFSTLCGLGGPFRPGLFAPAGLFWLLAFPLSRLTQEVSTGLILDGQVVLAGGVAGFLAYQALVSLGFAIGFVWLHERLMPHWLIRLAGRNPVARTLLQRYIEHAEALDHQRRNRKARGKGQTKGVR</sequence>
<feature type="transmembrane region" description="Helical" evidence="1">
    <location>
        <begin position="12"/>
        <end position="36"/>
    </location>
</feature>
<dbReference type="EMBL" id="SZQA01000006">
    <property type="protein sequence ID" value="TKK89632.1"/>
    <property type="molecule type" value="Genomic_DNA"/>
</dbReference>
<keyword evidence="3" id="KW-1185">Reference proteome</keyword>
<feature type="transmembrane region" description="Helical" evidence="1">
    <location>
        <begin position="74"/>
        <end position="92"/>
    </location>
</feature>
<feature type="transmembrane region" description="Helical" evidence="1">
    <location>
        <begin position="42"/>
        <end position="67"/>
    </location>
</feature>
<dbReference type="RefSeq" id="WP_137246690.1">
    <property type="nucleotide sequence ID" value="NZ_SZQA01000006.1"/>
</dbReference>
<reference evidence="2 3" key="1">
    <citation type="submission" date="2019-04" db="EMBL/GenBank/DDBJ databases">
        <title>Herbidospora sp. NEAU-GS14.nov., a novel actinomycete isolated from soil.</title>
        <authorList>
            <person name="Han L."/>
        </authorList>
    </citation>
    <scope>NUCLEOTIDE SEQUENCE [LARGE SCALE GENOMIC DNA]</scope>
    <source>
        <strain evidence="2 3">NEAU-GS14</strain>
    </source>
</reference>
<dbReference type="AlphaFoldDB" id="A0A4U3MLW4"/>
<organism evidence="2 3">
    <name type="scientific">Herbidospora galbida</name>
    <dbReference type="NCBI Taxonomy" id="2575442"/>
    <lineage>
        <taxon>Bacteria</taxon>
        <taxon>Bacillati</taxon>
        <taxon>Actinomycetota</taxon>
        <taxon>Actinomycetes</taxon>
        <taxon>Streptosporangiales</taxon>
        <taxon>Streptosporangiaceae</taxon>
        <taxon>Herbidospora</taxon>
    </lineage>
</organism>
<keyword evidence="1" id="KW-1133">Transmembrane helix</keyword>
<evidence type="ECO:0000313" key="3">
    <source>
        <dbReference type="Proteomes" id="UP000308705"/>
    </source>
</evidence>
<accession>A0A4U3MLW4</accession>
<evidence type="ECO:0000313" key="2">
    <source>
        <dbReference type="EMBL" id="TKK89632.1"/>
    </source>
</evidence>
<proteinExistence type="predicted"/>
<keyword evidence="1" id="KW-0472">Membrane</keyword>
<gene>
    <name evidence="2" type="ORF">FDA94_09630</name>
</gene>
<name>A0A4U3MLW4_9ACTN</name>
<evidence type="ECO:0000256" key="1">
    <source>
        <dbReference type="SAM" id="Phobius"/>
    </source>
</evidence>
<keyword evidence="1" id="KW-0812">Transmembrane</keyword>
<dbReference type="OrthoDB" id="3691511at2"/>
<dbReference type="Proteomes" id="UP000308705">
    <property type="component" value="Unassembled WGS sequence"/>
</dbReference>
<feature type="transmembrane region" description="Helical" evidence="1">
    <location>
        <begin position="112"/>
        <end position="133"/>
    </location>
</feature>
<protein>
    <submittedName>
        <fullName evidence="2">Uncharacterized protein</fullName>
    </submittedName>
</protein>
<comment type="caution">
    <text evidence="2">The sequence shown here is derived from an EMBL/GenBank/DDBJ whole genome shotgun (WGS) entry which is preliminary data.</text>
</comment>